<dbReference type="EMBL" id="RSUV01000002">
    <property type="protein sequence ID" value="MIV42798.1"/>
    <property type="molecule type" value="Genomic_DNA"/>
</dbReference>
<reference evidence="1" key="1">
    <citation type="submission" date="2018-07" db="EMBL/GenBank/DDBJ databases">
        <authorList>
            <consortium name="GenomeTrakr network: Whole genome sequencing for foodborne pathogen traceback"/>
        </authorList>
    </citation>
    <scope>NUCLEOTIDE SEQUENCE [LARGE SCALE GENOMIC DNA]</scope>
    <source>
        <strain evidence="1">CFSAN048114</strain>
    </source>
</reference>
<organism evidence="1">
    <name type="scientific">Salmonella enterica</name>
    <name type="common">Salmonella choleraesuis</name>
    <dbReference type="NCBI Taxonomy" id="28901"/>
    <lineage>
        <taxon>Bacteria</taxon>
        <taxon>Pseudomonadati</taxon>
        <taxon>Pseudomonadota</taxon>
        <taxon>Gammaproteobacteria</taxon>
        <taxon>Enterobacterales</taxon>
        <taxon>Enterobacteriaceae</taxon>
        <taxon>Salmonella</taxon>
    </lineage>
</organism>
<proteinExistence type="predicted"/>
<evidence type="ECO:0000313" key="1">
    <source>
        <dbReference type="EMBL" id="MIV42798.1"/>
    </source>
</evidence>
<dbReference type="AlphaFoldDB" id="A0A402WB30"/>
<protein>
    <submittedName>
        <fullName evidence="1">DUF4194 domain-containing protein</fullName>
    </submittedName>
</protein>
<sequence>MTSEIVLRELKDIEAKTSADYADSLRNTAAYLLQKQWVWKGKRGQKEHFKLCEDNLAYFNKLFDGLDMGWYYDRNFGYAGILPRGSGKQLDITSTLFLLILRKMYDAEASMGRTELGCVTPPTVELLNQYEHVRGEMPPITETNNALENLRKKGIIELGIKDPDTKLHELTVLPNITRVVDQTYVGMLNRFMDSYTPESASGEAVFEGTDDLETLEVYDDSAE</sequence>
<dbReference type="Pfam" id="PF13835">
    <property type="entry name" value="DUF4194"/>
    <property type="match status" value="1"/>
</dbReference>
<name>A0A402WB30_SALER</name>
<accession>A0A402WB30</accession>
<comment type="caution">
    <text evidence="1">The sequence shown here is derived from an EMBL/GenBank/DDBJ whole genome shotgun (WGS) entry which is preliminary data.</text>
</comment>
<dbReference type="InterPro" id="IPR025449">
    <property type="entry name" value="JetB"/>
</dbReference>
<gene>
    <name evidence="1" type="ORF">A7E06_04265</name>
</gene>
<dbReference type="Proteomes" id="UP000839530">
    <property type="component" value="Unassembled WGS sequence"/>
</dbReference>